<dbReference type="Proteomes" id="UP000593578">
    <property type="component" value="Unassembled WGS sequence"/>
</dbReference>
<name>A0A7J8NSM8_GOSRA</name>
<gene>
    <name evidence="2" type="ORF">Gorai_021998</name>
</gene>
<dbReference type="Pfam" id="PF01693">
    <property type="entry name" value="Cauli_VI"/>
    <property type="match status" value="1"/>
</dbReference>
<dbReference type="EMBL" id="JABEZZ010000001">
    <property type="protein sequence ID" value="MBA0579752.1"/>
    <property type="molecule type" value="Genomic_DNA"/>
</dbReference>
<sequence>DNKRIYKEWTEIIHYTKSPKNPKYKKYSSLSAAYKDVQIYLRHKYNVSEKLKNKWTEGYENPQLGIETSTEKAAFQDQIIKHKEQ</sequence>
<comment type="caution">
    <text evidence="2">The sequence shown here is derived from an EMBL/GenBank/DDBJ whole genome shotgun (WGS) entry which is preliminary data.</text>
</comment>
<organism evidence="2 3">
    <name type="scientific">Gossypium raimondii</name>
    <name type="common">Peruvian cotton</name>
    <name type="synonym">Gossypium klotzschianum subsp. raimondii</name>
    <dbReference type="NCBI Taxonomy" id="29730"/>
    <lineage>
        <taxon>Eukaryota</taxon>
        <taxon>Viridiplantae</taxon>
        <taxon>Streptophyta</taxon>
        <taxon>Embryophyta</taxon>
        <taxon>Tracheophyta</taxon>
        <taxon>Spermatophyta</taxon>
        <taxon>Magnoliopsida</taxon>
        <taxon>eudicotyledons</taxon>
        <taxon>Gunneridae</taxon>
        <taxon>Pentapetalae</taxon>
        <taxon>rosids</taxon>
        <taxon>malvids</taxon>
        <taxon>Malvales</taxon>
        <taxon>Malvaceae</taxon>
        <taxon>Malvoideae</taxon>
        <taxon>Gossypium</taxon>
    </lineage>
</organism>
<evidence type="ECO:0000313" key="2">
    <source>
        <dbReference type="EMBL" id="MBA0579752.1"/>
    </source>
</evidence>
<evidence type="ECO:0000313" key="3">
    <source>
        <dbReference type="Proteomes" id="UP000593578"/>
    </source>
</evidence>
<reference evidence="2 3" key="1">
    <citation type="journal article" date="2019" name="Genome Biol. Evol.">
        <title>Insights into the evolution of the New World diploid cottons (Gossypium, subgenus Houzingenia) based on genome sequencing.</title>
        <authorList>
            <person name="Grover C.E."/>
            <person name="Arick M.A. 2nd"/>
            <person name="Thrash A."/>
            <person name="Conover J.L."/>
            <person name="Sanders W.S."/>
            <person name="Peterson D.G."/>
            <person name="Frelichowski J.E."/>
            <person name="Scheffler J.A."/>
            <person name="Scheffler B.E."/>
            <person name="Wendel J.F."/>
        </authorList>
    </citation>
    <scope>NUCLEOTIDE SEQUENCE [LARGE SCALE GENOMIC DNA]</scope>
    <source>
        <strain evidence="2">8</strain>
        <tissue evidence="2">Leaf</tissue>
    </source>
</reference>
<feature type="non-terminal residue" evidence="2">
    <location>
        <position position="1"/>
    </location>
</feature>
<dbReference type="AlphaFoldDB" id="A0A7J8NSM8"/>
<accession>A0A7J8NSM8</accession>
<evidence type="ECO:0000259" key="1">
    <source>
        <dbReference type="Pfam" id="PF01693"/>
    </source>
</evidence>
<proteinExistence type="predicted"/>
<protein>
    <recommendedName>
        <fullName evidence="1">Ribonuclease H1 N-terminal domain-containing protein</fullName>
    </recommendedName>
</protein>
<dbReference type="InterPro" id="IPR011320">
    <property type="entry name" value="RNase_H1_N"/>
</dbReference>
<feature type="domain" description="Ribonuclease H1 N-terminal" evidence="1">
    <location>
        <begin position="4"/>
        <end position="34"/>
    </location>
</feature>